<dbReference type="EMBL" id="MTJN01000002">
    <property type="protein sequence ID" value="OOV08338.1"/>
    <property type="molecule type" value="Genomic_DNA"/>
</dbReference>
<dbReference type="PROSITE" id="PS50887">
    <property type="entry name" value="GGDEF"/>
    <property type="match status" value="1"/>
</dbReference>
<dbReference type="Pfam" id="PF08447">
    <property type="entry name" value="PAS_3"/>
    <property type="match status" value="2"/>
</dbReference>
<dbReference type="Pfam" id="PF08448">
    <property type="entry name" value="PAS_4"/>
    <property type="match status" value="3"/>
</dbReference>
<dbReference type="SUPFAM" id="SSF55785">
    <property type="entry name" value="PYP-like sensor domain (PAS domain)"/>
    <property type="match status" value="5"/>
</dbReference>
<evidence type="ECO:0000313" key="6">
    <source>
        <dbReference type="Proteomes" id="UP000190750"/>
    </source>
</evidence>
<organism evidence="5 6">
    <name type="scientific">Rhodoferax fermentans</name>
    <dbReference type="NCBI Taxonomy" id="28066"/>
    <lineage>
        <taxon>Bacteria</taxon>
        <taxon>Pseudomonadati</taxon>
        <taxon>Pseudomonadota</taxon>
        <taxon>Betaproteobacteria</taxon>
        <taxon>Burkholderiales</taxon>
        <taxon>Comamonadaceae</taxon>
        <taxon>Rhodoferax</taxon>
    </lineage>
</organism>
<dbReference type="InterPro" id="IPR013655">
    <property type="entry name" value="PAS_fold_3"/>
</dbReference>
<dbReference type="Pfam" id="PF00990">
    <property type="entry name" value="GGDEF"/>
    <property type="match status" value="1"/>
</dbReference>
<dbReference type="InterPro" id="IPR043128">
    <property type="entry name" value="Rev_trsase/Diguanyl_cyclase"/>
</dbReference>
<dbReference type="SUPFAM" id="SSF55073">
    <property type="entry name" value="Nucleotide cyclase"/>
    <property type="match status" value="1"/>
</dbReference>
<dbReference type="NCBIfam" id="TIGR00229">
    <property type="entry name" value="sensory_box"/>
    <property type="match status" value="4"/>
</dbReference>
<dbReference type="SMART" id="SM00091">
    <property type="entry name" value="PAS"/>
    <property type="match status" value="5"/>
</dbReference>
<evidence type="ECO:0000259" key="2">
    <source>
        <dbReference type="PROSITE" id="PS50113"/>
    </source>
</evidence>
<evidence type="ECO:0008006" key="7">
    <source>
        <dbReference type="Google" id="ProtNLM"/>
    </source>
</evidence>
<dbReference type="InterPro" id="IPR052155">
    <property type="entry name" value="Biofilm_reg_signaling"/>
</dbReference>
<dbReference type="GO" id="GO:0003824">
    <property type="term" value="F:catalytic activity"/>
    <property type="evidence" value="ECO:0007669"/>
    <property type="project" value="UniProtKB-ARBA"/>
</dbReference>
<feature type="domain" description="PAS" evidence="1">
    <location>
        <begin position="374"/>
        <end position="445"/>
    </location>
</feature>
<proteinExistence type="predicted"/>
<dbReference type="PANTHER" id="PTHR44757">
    <property type="entry name" value="DIGUANYLATE CYCLASE DGCP"/>
    <property type="match status" value="1"/>
</dbReference>
<dbReference type="FunFam" id="3.30.70.270:FF:000001">
    <property type="entry name" value="Diguanylate cyclase domain protein"/>
    <property type="match status" value="1"/>
</dbReference>
<feature type="domain" description="EAL" evidence="3">
    <location>
        <begin position="805"/>
        <end position="1059"/>
    </location>
</feature>
<dbReference type="SMART" id="SM00052">
    <property type="entry name" value="EAL"/>
    <property type="match status" value="1"/>
</dbReference>
<dbReference type="STRING" id="28066.RF819_17940"/>
<dbReference type="CDD" id="cd01949">
    <property type="entry name" value="GGDEF"/>
    <property type="match status" value="1"/>
</dbReference>
<sequence>MTHHLEASIGFACGPTPQLVTASEPILTLLGVPARDFLDGTVSWTDLIHPDDQDVAEQLFTEAAGPPHGSLNIRLRHADGRIRCCRLRYRRQPEHMPVALQVQLADARTLYQHNARRLMPNFVAMMENTDDFIYFKDRNHVFTGASQTLVGITDPSEHWRDLIGKTDYDVFPEAFADVYYRLEKQVFAGLPVAHEVQAIPTRDGRTGWVDNRKYPITNAQGEIIGLFGVARDITELKLTKDALSESEHRFRTIFEELPSISVQGYNRQRQVIYWNRASEQLYGYTREQALGRRLEDLIIPEPMREAVIGFVDAWTHGGPAIGSAELTLQGRDKQPVEVFSSHVMLHSAAGEPEMYCIDIDISERNRATRELRASVSFLRTIIDELPDALVLKDQRGNFLLCNQAVARLYHTTPEAMVGKHDEDFGVSPEMAAFFRASTQAIIATGTTQVVMEDSRDALTGEVRHLRTIKKPLKDVDGHDQVLVLGQDITDLVRAQRQVAESEQRLQHVMETTREGIWDWHLPSNHVVHNRQWYATLLYAEHEIPPTSEAFVTLIHPEDLEAVKKRINELVNGSSNDYHSEHRLVRKDGKVIWVQDRGRVVTRDAQGRAVRIVGSYTDISFQKEHQQYLERIAHYDPLTSLPNRVLLADRMQQAMAQGKRRGRQVAVAYLDLDGFKTINDQHGHTMGDLLLTSIASQFKAMMREGDTIARLGGDEFVAVFVDLVDVQDSVALIQRLLEVASRPTEVDGLMLKVSASIGVSFYPQAEDTNADQLLRQADQAMYNAKLAGKNRYHLFDAEHDRHLRARNDTLDRLQQALDQQEFVLHYQPKVNLRSGKVVGLEALIRWQHPERGLLAPGVFLPDIEGHALSVALGEWVLTTALAQAQAWATLGLSLAVSVNISAQHLQQPDFVDRLKQCLAEHPEMPHGTLELEVLETTALDEIDAVAAVIRECAAMGVRFALDDFGTGYSSLTYLKRLPAQVLKIDQSFVRDMLDDPEDRAIVEGVLGLARAFGREAVAEGAETAAHCRLLLRVGCDLAQGYGIARPMPADAVLNWVEGWHPDLGWLG</sequence>
<evidence type="ECO:0000259" key="1">
    <source>
        <dbReference type="PROSITE" id="PS50112"/>
    </source>
</evidence>
<name>A0A1T1AWK4_RHOFE</name>
<dbReference type="InterPro" id="IPR001633">
    <property type="entry name" value="EAL_dom"/>
</dbReference>
<dbReference type="PROSITE" id="PS50113">
    <property type="entry name" value="PAC"/>
    <property type="match status" value="2"/>
</dbReference>
<dbReference type="NCBIfam" id="TIGR00254">
    <property type="entry name" value="GGDEF"/>
    <property type="match status" value="1"/>
</dbReference>
<keyword evidence="6" id="KW-1185">Reference proteome</keyword>
<feature type="domain" description="PAS" evidence="1">
    <location>
        <begin position="246"/>
        <end position="301"/>
    </location>
</feature>
<evidence type="ECO:0000259" key="4">
    <source>
        <dbReference type="PROSITE" id="PS50887"/>
    </source>
</evidence>
<feature type="domain" description="GGDEF" evidence="4">
    <location>
        <begin position="662"/>
        <end position="796"/>
    </location>
</feature>
<dbReference type="SUPFAM" id="SSF141868">
    <property type="entry name" value="EAL domain-like"/>
    <property type="match status" value="1"/>
</dbReference>
<protein>
    <recommendedName>
        <fullName evidence="7">GGDEF domain-containing protein</fullName>
    </recommendedName>
</protein>
<dbReference type="InterPro" id="IPR000160">
    <property type="entry name" value="GGDEF_dom"/>
</dbReference>
<dbReference type="Pfam" id="PF00563">
    <property type="entry name" value="EAL"/>
    <property type="match status" value="1"/>
</dbReference>
<dbReference type="InterPro" id="IPR013656">
    <property type="entry name" value="PAS_4"/>
</dbReference>
<gene>
    <name evidence="5" type="ORF">RF819_17940</name>
</gene>
<dbReference type="AlphaFoldDB" id="A0A1T1AWK4"/>
<feature type="domain" description="PAC" evidence="2">
    <location>
        <begin position="192"/>
        <end position="245"/>
    </location>
</feature>
<dbReference type="SMART" id="SM00086">
    <property type="entry name" value="PAC"/>
    <property type="match status" value="3"/>
</dbReference>
<dbReference type="InterPro" id="IPR001610">
    <property type="entry name" value="PAC"/>
</dbReference>
<dbReference type="Proteomes" id="UP000190750">
    <property type="component" value="Unassembled WGS sequence"/>
</dbReference>
<dbReference type="CDD" id="cd00130">
    <property type="entry name" value="PAS"/>
    <property type="match status" value="5"/>
</dbReference>
<dbReference type="CDD" id="cd01948">
    <property type="entry name" value="EAL"/>
    <property type="match status" value="1"/>
</dbReference>
<accession>A0A1T1AWK4</accession>
<feature type="domain" description="PAC" evidence="2">
    <location>
        <begin position="577"/>
        <end position="630"/>
    </location>
</feature>
<dbReference type="InterPro" id="IPR000014">
    <property type="entry name" value="PAS"/>
</dbReference>
<dbReference type="RefSeq" id="WP_078366219.1">
    <property type="nucleotide sequence ID" value="NZ_MTJN01000002.1"/>
</dbReference>
<dbReference type="Gene3D" id="3.20.20.450">
    <property type="entry name" value="EAL domain"/>
    <property type="match status" value="1"/>
</dbReference>
<feature type="domain" description="PAS" evidence="1">
    <location>
        <begin position="501"/>
        <end position="573"/>
    </location>
</feature>
<dbReference type="InterPro" id="IPR029787">
    <property type="entry name" value="Nucleotide_cyclase"/>
</dbReference>
<dbReference type="InterPro" id="IPR000700">
    <property type="entry name" value="PAS-assoc_C"/>
</dbReference>
<dbReference type="Gene3D" id="3.30.70.270">
    <property type="match status" value="1"/>
</dbReference>
<dbReference type="PROSITE" id="PS50883">
    <property type="entry name" value="EAL"/>
    <property type="match status" value="1"/>
</dbReference>
<dbReference type="PANTHER" id="PTHR44757:SF2">
    <property type="entry name" value="BIOFILM ARCHITECTURE MAINTENANCE PROTEIN MBAA"/>
    <property type="match status" value="1"/>
</dbReference>
<evidence type="ECO:0000259" key="3">
    <source>
        <dbReference type="PROSITE" id="PS50883"/>
    </source>
</evidence>
<dbReference type="SMART" id="SM00267">
    <property type="entry name" value="GGDEF"/>
    <property type="match status" value="1"/>
</dbReference>
<comment type="caution">
    <text evidence="5">The sequence shown here is derived from an EMBL/GenBank/DDBJ whole genome shotgun (WGS) entry which is preliminary data.</text>
</comment>
<dbReference type="InterPro" id="IPR035919">
    <property type="entry name" value="EAL_sf"/>
</dbReference>
<reference evidence="5 6" key="1">
    <citation type="submission" date="2017-01" db="EMBL/GenBank/DDBJ databases">
        <title>Genome sequencing of Rhodoferax fermentans JCM 7819.</title>
        <authorList>
            <person name="Kim Y.J."/>
            <person name="Farh M.E.-A."/>
            <person name="Yang D.-C."/>
        </authorList>
    </citation>
    <scope>NUCLEOTIDE SEQUENCE [LARGE SCALE GENOMIC DNA]</scope>
    <source>
        <strain evidence="5 6">JCM 7819</strain>
    </source>
</reference>
<dbReference type="InterPro" id="IPR035965">
    <property type="entry name" value="PAS-like_dom_sf"/>
</dbReference>
<evidence type="ECO:0000313" key="5">
    <source>
        <dbReference type="EMBL" id="OOV08338.1"/>
    </source>
</evidence>
<dbReference type="Gene3D" id="3.30.450.20">
    <property type="entry name" value="PAS domain"/>
    <property type="match status" value="5"/>
</dbReference>
<dbReference type="PROSITE" id="PS50112">
    <property type="entry name" value="PAS"/>
    <property type="match status" value="3"/>
</dbReference>